<reference evidence="1" key="1">
    <citation type="submission" date="2021-01" db="EMBL/GenBank/DDBJ databases">
        <authorList>
            <person name="Corre E."/>
            <person name="Pelletier E."/>
            <person name="Niang G."/>
            <person name="Scheremetjew M."/>
            <person name="Finn R."/>
            <person name="Kale V."/>
            <person name="Holt S."/>
            <person name="Cochrane G."/>
            <person name="Meng A."/>
            <person name="Brown T."/>
            <person name="Cohen L."/>
        </authorList>
    </citation>
    <scope>NUCLEOTIDE SEQUENCE</scope>
</reference>
<proteinExistence type="predicted"/>
<sequence length="112" mass="13024">MGKMSTLMPRTRLRKRCRTSSNLFSRSSSETGTTAPLKAFLRTEEFSHFVRRAWDRSLLELLQDVDRPNAPIDRQLSVLRDCVIHWCWNMTVGVLPVFESTTCKSTFSRLTR</sequence>
<organism evidence="1">
    <name type="scientific">Noctiluca scintillans</name>
    <name type="common">Sea sparkle</name>
    <name type="synonym">Red tide dinoflagellate</name>
    <dbReference type="NCBI Taxonomy" id="2966"/>
    <lineage>
        <taxon>Eukaryota</taxon>
        <taxon>Sar</taxon>
        <taxon>Alveolata</taxon>
        <taxon>Dinophyceae</taxon>
        <taxon>Noctilucales</taxon>
        <taxon>Noctilucaceae</taxon>
        <taxon>Noctiluca</taxon>
    </lineage>
</organism>
<protein>
    <submittedName>
        <fullName evidence="1">Uncharacterized protein</fullName>
    </submittedName>
</protein>
<dbReference type="EMBL" id="HBFQ01050758">
    <property type="protein sequence ID" value="CAD8861823.1"/>
    <property type="molecule type" value="Transcribed_RNA"/>
</dbReference>
<gene>
    <name evidence="1" type="ORF">NSCI0253_LOCUS36178</name>
</gene>
<dbReference type="AlphaFoldDB" id="A0A7S1AQE7"/>
<accession>A0A7S1AQE7</accession>
<name>A0A7S1AQE7_NOCSC</name>
<evidence type="ECO:0000313" key="1">
    <source>
        <dbReference type="EMBL" id="CAD8861823.1"/>
    </source>
</evidence>